<evidence type="ECO:0000259" key="21">
    <source>
        <dbReference type="PROSITE" id="PS51726"/>
    </source>
</evidence>
<evidence type="ECO:0000256" key="20">
    <source>
        <dbReference type="SAM" id="MobiDB-lite"/>
    </source>
</evidence>
<gene>
    <name evidence="22" type="primary">ESA1</name>
    <name evidence="22" type="ORF">OC846_005804</name>
</gene>
<dbReference type="PANTHER" id="PTHR10615:SF218">
    <property type="entry name" value="HISTONE ACETYLTRANSFERASE ESA1"/>
    <property type="match status" value="1"/>
</dbReference>
<keyword evidence="8" id="KW-0007">Acetylation</keyword>
<feature type="compositionally biased region" description="Low complexity" evidence="20">
    <location>
        <begin position="181"/>
        <end position="191"/>
    </location>
</feature>
<dbReference type="SMART" id="SM00298">
    <property type="entry name" value="CHROMO"/>
    <property type="match status" value="1"/>
</dbReference>
<evidence type="ECO:0000256" key="7">
    <source>
        <dbReference type="ARBA" id="ARBA00022853"/>
    </source>
</evidence>
<dbReference type="Pfam" id="PF17772">
    <property type="entry name" value="zf-MYST"/>
    <property type="match status" value="1"/>
</dbReference>
<evidence type="ECO:0000256" key="18">
    <source>
        <dbReference type="ARBA" id="ARBA00048940"/>
    </source>
</evidence>
<dbReference type="Proteomes" id="UP001176517">
    <property type="component" value="Unassembled WGS sequence"/>
</dbReference>
<comment type="caution">
    <text evidence="22">The sequence shown here is derived from an EMBL/GenBank/DDBJ whole genome shotgun (WGS) entry which is preliminary data.</text>
</comment>
<feature type="compositionally biased region" description="Low complexity" evidence="20">
    <location>
        <begin position="199"/>
        <end position="222"/>
    </location>
</feature>
<dbReference type="Gene3D" id="3.40.630.30">
    <property type="match status" value="1"/>
</dbReference>
<dbReference type="SUPFAM" id="SSF55729">
    <property type="entry name" value="Acyl-CoA N-acyltransferases (Nat)"/>
    <property type="match status" value="1"/>
</dbReference>
<dbReference type="GO" id="GO:0003682">
    <property type="term" value="F:chromatin binding"/>
    <property type="evidence" value="ECO:0007669"/>
    <property type="project" value="TreeGrafter"/>
</dbReference>
<dbReference type="EC" id="2.3.1.48" evidence="4"/>
<sequence>MAPRQSTGPSQSQGSVGGHASGSGSQSAAGAADAGNTEPIISQPGTYSLQDVIAGCKIFVQRPDPDSTEVEQRKAEILSMRRTASNRLNKNSRLASIRAKRRRKAQQAAGASTPSKKAADEVDKTVVVVEDGFDEDEEMEDADGQTEYYVHYVEFNKRLDEWVPASRLITTRELEWPLAPQAQSSSQASTTAEKRKTGSTTSSATATPSRPSASSQPSSSQSNNLLKKAVLSLGGTTIEVKAEPGQQLQPIDPNNPAAVGGGTGLAQPNGEGVAVVPDTEEDPPTFSKAAEIEKLRTSGSMTQAVSEISRVKNLNKIQMGEFEVETWYFSPYPIEYSYIDTLYICEMCLHYFPSAFILKRHRSKCTLVHPPGNEIYRHEDISFFEIDGRRQKTYCRNLSLLSKCFLDHKTVYFDVDPFLYYVMTRRDHTGAHIIGYFSKEKESAEGYNLACILTLPQHQRSGYGRLLIDFSYELSKREGKLGSPEKPLSDLGLMGYRAYWMETIVEILLDLDKKEGADNETSIDDLAIKTSINHADILHTCTALNMLKTVDNKHFLCLSDGVVEQYQRAMSKRRRRIVSERLNWTPPVFTRAQLKFGW</sequence>
<evidence type="ECO:0000256" key="16">
    <source>
        <dbReference type="ARBA" id="ARBA00047752"/>
    </source>
</evidence>
<evidence type="ECO:0000256" key="9">
    <source>
        <dbReference type="ARBA" id="ARBA00023015"/>
    </source>
</evidence>
<evidence type="ECO:0000256" key="3">
    <source>
        <dbReference type="ARBA" id="ARBA00011353"/>
    </source>
</evidence>
<protein>
    <recommendedName>
        <fullName evidence="4">histone acetyltransferase</fullName>
        <ecNumber evidence="4">2.3.1.48</ecNumber>
    </recommendedName>
</protein>
<dbReference type="GO" id="GO:0003712">
    <property type="term" value="F:transcription coregulator activity"/>
    <property type="evidence" value="ECO:0007669"/>
    <property type="project" value="TreeGrafter"/>
</dbReference>
<evidence type="ECO:0000313" key="22">
    <source>
        <dbReference type="EMBL" id="KAK0545096.1"/>
    </source>
</evidence>
<dbReference type="InterPro" id="IPR002717">
    <property type="entry name" value="HAT_MYST-type"/>
</dbReference>
<comment type="similarity">
    <text evidence="2">Belongs to the MYST (SAS/MOZ) family.</text>
</comment>
<evidence type="ECO:0000256" key="12">
    <source>
        <dbReference type="ARBA" id="ARBA00023204"/>
    </source>
</evidence>
<dbReference type="InterPro" id="IPR036388">
    <property type="entry name" value="WH-like_DNA-bd_sf"/>
</dbReference>
<feature type="region of interest" description="Disordered" evidence="20">
    <location>
        <begin position="179"/>
        <end position="223"/>
    </location>
</feature>
<dbReference type="EMBL" id="JAPDMZ010000247">
    <property type="protein sequence ID" value="KAK0545096.1"/>
    <property type="molecule type" value="Genomic_DNA"/>
</dbReference>
<dbReference type="InterPro" id="IPR016181">
    <property type="entry name" value="Acyl_CoA_acyltransferase"/>
</dbReference>
<evidence type="ECO:0000256" key="15">
    <source>
        <dbReference type="ARBA" id="ARBA00047557"/>
    </source>
</evidence>
<dbReference type="FunFam" id="3.30.60.60:FF:000001">
    <property type="entry name" value="Histone acetyltransferase"/>
    <property type="match status" value="1"/>
</dbReference>
<evidence type="ECO:0000256" key="1">
    <source>
        <dbReference type="ARBA" id="ARBA00004123"/>
    </source>
</evidence>
<feature type="domain" description="MYST-type HAT" evidence="21">
    <location>
        <begin position="309"/>
        <end position="586"/>
    </location>
</feature>
<dbReference type="Gene3D" id="1.10.10.10">
    <property type="entry name" value="Winged helix-like DNA-binding domain superfamily/Winged helix DNA-binding domain"/>
    <property type="match status" value="1"/>
</dbReference>
<feature type="compositionally biased region" description="Polar residues" evidence="20">
    <location>
        <begin position="82"/>
        <end position="94"/>
    </location>
</feature>
<dbReference type="PANTHER" id="PTHR10615">
    <property type="entry name" value="HISTONE ACETYLTRANSFERASE"/>
    <property type="match status" value="1"/>
</dbReference>
<comment type="catalytic activity">
    <reaction evidence="18">
        <text>L-lysyl-[histone] + acetyl-CoA = N(6)-acetyl-L-lysyl-[histone] + CoA + H(+)</text>
        <dbReference type="Rhea" id="RHEA:21992"/>
        <dbReference type="Rhea" id="RHEA-COMP:9845"/>
        <dbReference type="Rhea" id="RHEA-COMP:11338"/>
        <dbReference type="ChEBI" id="CHEBI:15378"/>
        <dbReference type="ChEBI" id="CHEBI:29969"/>
        <dbReference type="ChEBI" id="CHEBI:57287"/>
        <dbReference type="ChEBI" id="CHEBI:57288"/>
        <dbReference type="ChEBI" id="CHEBI:61930"/>
        <dbReference type="EC" id="2.3.1.48"/>
    </reaction>
    <physiologicalReaction direction="left-to-right" evidence="18">
        <dbReference type="Rhea" id="RHEA:21993"/>
    </physiologicalReaction>
</comment>
<accession>A0AAN6GJU3</accession>
<evidence type="ECO:0000256" key="6">
    <source>
        <dbReference type="ARBA" id="ARBA00022763"/>
    </source>
</evidence>
<dbReference type="GO" id="GO:0004402">
    <property type="term" value="F:histone acetyltransferase activity"/>
    <property type="evidence" value="ECO:0007669"/>
    <property type="project" value="InterPro"/>
</dbReference>
<organism evidence="22 23">
    <name type="scientific">Tilletia horrida</name>
    <dbReference type="NCBI Taxonomy" id="155126"/>
    <lineage>
        <taxon>Eukaryota</taxon>
        <taxon>Fungi</taxon>
        <taxon>Dikarya</taxon>
        <taxon>Basidiomycota</taxon>
        <taxon>Ustilaginomycotina</taxon>
        <taxon>Exobasidiomycetes</taxon>
        <taxon>Tilletiales</taxon>
        <taxon>Tilletiaceae</taxon>
        <taxon>Tilletia</taxon>
    </lineage>
</organism>
<feature type="compositionally biased region" description="Low complexity" evidence="20">
    <location>
        <begin position="22"/>
        <end position="35"/>
    </location>
</feature>
<dbReference type="GO" id="GO:0000785">
    <property type="term" value="C:chromatin"/>
    <property type="evidence" value="ECO:0007669"/>
    <property type="project" value="TreeGrafter"/>
</dbReference>
<keyword evidence="22" id="KW-0012">Acyltransferase</keyword>
<dbReference type="FunFam" id="1.10.10.10:FF:000022">
    <property type="entry name" value="Histone acetyltransferase"/>
    <property type="match status" value="1"/>
</dbReference>
<evidence type="ECO:0000313" key="23">
    <source>
        <dbReference type="Proteomes" id="UP001176517"/>
    </source>
</evidence>
<dbReference type="FunFam" id="3.40.630.30:FF:000002">
    <property type="entry name" value="Histone acetyltransferase"/>
    <property type="match status" value="1"/>
</dbReference>
<comment type="subunit">
    <text evidence="3">Component of the NuA4 histone acetyltransferase complex.</text>
</comment>
<evidence type="ECO:0000256" key="10">
    <source>
        <dbReference type="ARBA" id="ARBA00023159"/>
    </source>
</evidence>
<dbReference type="Pfam" id="PF01853">
    <property type="entry name" value="MOZ_SAS"/>
    <property type="match status" value="1"/>
</dbReference>
<dbReference type="AlphaFoldDB" id="A0AAN6GJU3"/>
<evidence type="ECO:0000256" key="11">
    <source>
        <dbReference type="ARBA" id="ARBA00023163"/>
    </source>
</evidence>
<dbReference type="InterPro" id="IPR050603">
    <property type="entry name" value="MYST_HAT"/>
</dbReference>
<evidence type="ECO:0000256" key="13">
    <source>
        <dbReference type="ARBA" id="ARBA00023242"/>
    </source>
</evidence>
<dbReference type="CDD" id="cd04301">
    <property type="entry name" value="NAT_SF"/>
    <property type="match status" value="1"/>
</dbReference>
<evidence type="ECO:0000256" key="5">
    <source>
        <dbReference type="ARBA" id="ARBA00022679"/>
    </source>
</evidence>
<dbReference type="GO" id="GO:0006281">
    <property type="term" value="P:DNA repair"/>
    <property type="evidence" value="ECO:0007669"/>
    <property type="project" value="UniProtKB-KW"/>
</dbReference>
<comment type="catalytic activity">
    <reaction evidence="15">
        <text>2-hydroxyisobutanoyl-CoA + L-lysyl-[protein] = N(6)-(2-hydroxyisobutanoyl)-L-lysyl-[protein] + CoA + H(+)</text>
        <dbReference type="Rhea" id="RHEA:24180"/>
        <dbReference type="Rhea" id="RHEA-COMP:9752"/>
        <dbReference type="Rhea" id="RHEA-COMP:15921"/>
        <dbReference type="ChEBI" id="CHEBI:15378"/>
        <dbReference type="ChEBI" id="CHEBI:29969"/>
        <dbReference type="ChEBI" id="CHEBI:57287"/>
        <dbReference type="ChEBI" id="CHEBI:131780"/>
        <dbReference type="ChEBI" id="CHEBI:144968"/>
    </reaction>
    <physiologicalReaction direction="left-to-right" evidence="15">
        <dbReference type="Rhea" id="RHEA:24181"/>
    </physiologicalReaction>
</comment>
<comment type="catalytic activity">
    <reaction evidence="17">
        <text>L-lysyl-[protein] + acetyl-CoA = N(6)-acetyl-L-lysyl-[protein] + CoA + H(+)</text>
        <dbReference type="Rhea" id="RHEA:45948"/>
        <dbReference type="Rhea" id="RHEA-COMP:9752"/>
        <dbReference type="Rhea" id="RHEA-COMP:10731"/>
        <dbReference type="ChEBI" id="CHEBI:15378"/>
        <dbReference type="ChEBI" id="CHEBI:29969"/>
        <dbReference type="ChEBI" id="CHEBI:57287"/>
        <dbReference type="ChEBI" id="CHEBI:57288"/>
        <dbReference type="ChEBI" id="CHEBI:61930"/>
    </reaction>
    <physiologicalReaction direction="left-to-right" evidence="17">
        <dbReference type="Rhea" id="RHEA:45949"/>
    </physiologicalReaction>
</comment>
<dbReference type="Gene3D" id="3.30.60.60">
    <property type="entry name" value="N-acetyl transferase-like"/>
    <property type="match status" value="1"/>
</dbReference>
<feature type="region of interest" description="Disordered" evidence="20">
    <location>
        <begin position="243"/>
        <end position="284"/>
    </location>
</feature>
<feature type="region of interest" description="Disordered" evidence="20">
    <location>
        <begin position="81"/>
        <end position="123"/>
    </location>
</feature>
<evidence type="ECO:0000256" key="14">
    <source>
        <dbReference type="ARBA" id="ARBA00045805"/>
    </source>
</evidence>
<dbReference type="Gene3D" id="2.30.30.140">
    <property type="match status" value="1"/>
</dbReference>
<keyword evidence="10" id="KW-0010">Activator</keyword>
<dbReference type="Pfam" id="PF11717">
    <property type="entry name" value="Tudor-knot"/>
    <property type="match status" value="1"/>
</dbReference>
<keyword evidence="7" id="KW-0156">Chromatin regulator</keyword>
<feature type="region of interest" description="Disordered" evidence="20">
    <location>
        <begin position="1"/>
        <end position="43"/>
    </location>
</feature>
<keyword evidence="9" id="KW-0805">Transcription regulation</keyword>
<keyword evidence="13" id="KW-0539">Nucleus</keyword>
<keyword evidence="23" id="KW-1185">Reference proteome</keyword>
<evidence type="ECO:0000256" key="4">
    <source>
        <dbReference type="ARBA" id="ARBA00013184"/>
    </source>
</evidence>
<comment type="subcellular location">
    <subcellularLocation>
        <location evidence="1">Nucleus</location>
    </subcellularLocation>
</comment>
<evidence type="ECO:0000256" key="17">
    <source>
        <dbReference type="ARBA" id="ARBA00047787"/>
    </source>
</evidence>
<evidence type="ECO:0000256" key="19">
    <source>
        <dbReference type="PIRSR" id="PIRSR602717-51"/>
    </source>
</evidence>
<name>A0AAN6GJU3_9BASI</name>
<dbReference type="InterPro" id="IPR016197">
    <property type="entry name" value="Chromo-like_dom_sf"/>
</dbReference>
<evidence type="ECO:0000256" key="8">
    <source>
        <dbReference type="ARBA" id="ARBA00022990"/>
    </source>
</evidence>
<dbReference type="InterPro" id="IPR040706">
    <property type="entry name" value="Zf-MYST"/>
</dbReference>
<dbReference type="InterPro" id="IPR000953">
    <property type="entry name" value="Chromo/chromo_shadow_dom"/>
</dbReference>
<keyword evidence="12" id="KW-0234">DNA repair</keyword>
<keyword evidence="11" id="KW-0804">Transcription</keyword>
<dbReference type="PROSITE" id="PS51726">
    <property type="entry name" value="MYST_HAT"/>
    <property type="match status" value="1"/>
</dbReference>
<dbReference type="GO" id="GO:0006357">
    <property type="term" value="P:regulation of transcription by RNA polymerase II"/>
    <property type="evidence" value="ECO:0007669"/>
    <property type="project" value="TreeGrafter"/>
</dbReference>
<keyword evidence="6" id="KW-0227">DNA damage</keyword>
<feature type="active site" description="Proton donor/acceptor" evidence="19">
    <location>
        <position position="485"/>
    </location>
</feature>
<dbReference type="SUPFAM" id="SSF54160">
    <property type="entry name" value="Chromo domain-like"/>
    <property type="match status" value="1"/>
</dbReference>
<reference evidence="22" key="1">
    <citation type="journal article" date="2023" name="PhytoFront">
        <title>Draft Genome Resources of Seven Strains of Tilletia horrida, Causal Agent of Kernel Smut of Rice.</title>
        <authorList>
            <person name="Khanal S."/>
            <person name="Antony Babu S."/>
            <person name="Zhou X.G."/>
        </authorList>
    </citation>
    <scope>NUCLEOTIDE SEQUENCE</scope>
    <source>
        <strain evidence="22">TX6</strain>
    </source>
</reference>
<keyword evidence="5 22" id="KW-0808">Transferase</keyword>
<dbReference type="GO" id="GO:0005634">
    <property type="term" value="C:nucleus"/>
    <property type="evidence" value="ECO:0007669"/>
    <property type="project" value="UniProtKB-SubCell"/>
</dbReference>
<comment type="catalytic activity">
    <reaction evidence="16">
        <text>(2E)-butenoyl-CoA + L-lysyl-[protein] = N(6)-(2E)-butenoyl-L-lysyl-[protein] + CoA + H(+)</text>
        <dbReference type="Rhea" id="RHEA:53908"/>
        <dbReference type="Rhea" id="RHEA-COMP:9752"/>
        <dbReference type="Rhea" id="RHEA-COMP:13707"/>
        <dbReference type="ChEBI" id="CHEBI:15378"/>
        <dbReference type="ChEBI" id="CHEBI:29969"/>
        <dbReference type="ChEBI" id="CHEBI:57287"/>
        <dbReference type="ChEBI" id="CHEBI:57332"/>
        <dbReference type="ChEBI" id="CHEBI:137954"/>
    </reaction>
    <physiologicalReaction direction="left-to-right" evidence="16">
        <dbReference type="Rhea" id="RHEA:53909"/>
    </physiologicalReaction>
</comment>
<evidence type="ECO:0000256" key="2">
    <source>
        <dbReference type="ARBA" id="ARBA00010107"/>
    </source>
</evidence>
<comment type="function">
    <text evidence="14">Catalytic component of the NuA4 histone acetyltransferase (HAT) complex which is involved in epigenetic transcriptional activation of selected genes principally by acetylation of nucleosomal histones H4, H3, H2B, H2A and H2A variant H2A.Z. Acetylates histone H4 to form H4K5ac, H4K8ac, H4K12ac and H4K16ac, histone H3 to form H3K14ac, and histone H2A to form H2AK4ac and H2AK7ac. The NuA4 complex is involved in the DNA damage response and is required for chromosome segregation. The NuA4 complex plays a direct role in repair of DNA double-strand breaks (DSBs) through homologous recombination. Recruitment to promoters depends on H3K4me. Also acetylates non-histone proteins. In addition to protein acetyltransferase, can use different acyl-CoA substrates, such as 2-hydroxyisobutanoyl-CoA (2-hydroxyisobutyryl-CoA) or (2E)-butenoyl-CoA (crotonyl-CoA), and is able to mediate protein 2-hydroxyisobutyrylation and crotonylation, respectively.</text>
</comment>
<dbReference type="InterPro" id="IPR025995">
    <property type="entry name" value="Tudor-knot"/>
</dbReference>
<proteinExistence type="inferred from homology"/>